<evidence type="ECO:0000256" key="6">
    <source>
        <dbReference type="SAM" id="SignalP"/>
    </source>
</evidence>
<name>A0A2G3DWY4_9FIRM</name>
<evidence type="ECO:0000313" key="8">
    <source>
        <dbReference type="Proteomes" id="UP000225889"/>
    </source>
</evidence>
<dbReference type="SUPFAM" id="SSF53850">
    <property type="entry name" value="Periplasmic binding protein-like II"/>
    <property type="match status" value="1"/>
</dbReference>
<reference evidence="7 8" key="1">
    <citation type="submission" date="2017-10" db="EMBL/GenBank/DDBJ databases">
        <title>Resolving the taxonomy of Roseburia spp., Eubacterium rectale and Agathobacter spp. through phylogenomic analysis.</title>
        <authorList>
            <person name="Sheridan P.O."/>
            <person name="Walker A.W."/>
            <person name="Duncan S.H."/>
            <person name="Scott K.P."/>
            <person name="Toole P.W.O."/>
            <person name="Luis P."/>
            <person name="Flint H.J."/>
        </authorList>
    </citation>
    <scope>NUCLEOTIDE SEQUENCE [LARGE SCALE GENOMIC DNA]</scope>
    <source>
        <strain evidence="7 8">JK626</strain>
    </source>
</reference>
<keyword evidence="3" id="KW-0472">Membrane</keyword>
<dbReference type="RefSeq" id="WP_099391351.1">
    <property type="nucleotide sequence ID" value="NZ_PDYF01000008.1"/>
</dbReference>
<organism evidence="7 8">
    <name type="scientific">Pseudobutyrivibrio ruminis</name>
    <dbReference type="NCBI Taxonomy" id="46206"/>
    <lineage>
        <taxon>Bacteria</taxon>
        <taxon>Bacillati</taxon>
        <taxon>Bacillota</taxon>
        <taxon>Clostridia</taxon>
        <taxon>Lachnospirales</taxon>
        <taxon>Lachnospiraceae</taxon>
        <taxon>Pseudobutyrivibrio</taxon>
    </lineage>
</organism>
<dbReference type="Gene3D" id="3.40.190.10">
    <property type="entry name" value="Periplasmic binding protein-like II"/>
    <property type="match status" value="2"/>
</dbReference>
<reference evidence="7 8" key="2">
    <citation type="submission" date="2017-10" db="EMBL/GenBank/DDBJ databases">
        <authorList>
            <person name="Banno H."/>
            <person name="Chua N.-H."/>
        </authorList>
    </citation>
    <scope>NUCLEOTIDE SEQUENCE [LARGE SCALE GENOMIC DNA]</scope>
    <source>
        <strain evidence="7 8">JK626</strain>
    </source>
</reference>
<gene>
    <name evidence="7" type="ORF">CSX01_02705</name>
</gene>
<dbReference type="InterPro" id="IPR050490">
    <property type="entry name" value="Bact_solute-bd_prot1"/>
</dbReference>
<feature type="signal peptide" evidence="6">
    <location>
        <begin position="1"/>
        <end position="20"/>
    </location>
</feature>
<keyword evidence="5" id="KW-0449">Lipoprotein</keyword>
<dbReference type="PANTHER" id="PTHR43649:SF33">
    <property type="entry name" value="POLYGALACTURONAN_RHAMNOGALACTURONAN-BINDING PROTEIN YTCQ"/>
    <property type="match status" value="1"/>
</dbReference>
<dbReference type="AlphaFoldDB" id="A0A2G3DWY4"/>
<evidence type="ECO:0000313" key="7">
    <source>
        <dbReference type="EMBL" id="PHU35529.1"/>
    </source>
</evidence>
<dbReference type="Pfam" id="PF01547">
    <property type="entry name" value="SBP_bac_1"/>
    <property type="match status" value="1"/>
</dbReference>
<evidence type="ECO:0000256" key="5">
    <source>
        <dbReference type="ARBA" id="ARBA00023288"/>
    </source>
</evidence>
<dbReference type="Proteomes" id="UP000225889">
    <property type="component" value="Unassembled WGS sequence"/>
</dbReference>
<evidence type="ECO:0000256" key="2">
    <source>
        <dbReference type="ARBA" id="ARBA00022729"/>
    </source>
</evidence>
<keyword evidence="1" id="KW-1003">Cell membrane</keyword>
<dbReference type="PANTHER" id="PTHR43649">
    <property type="entry name" value="ARABINOSE-BINDING PROTEIN-RELATED"/>
    <property type="match status" value="1"/>
</dbReference>
<evidence type="ECO:0000256" key="3">
    <source>
        <dbReference type="ARBA" id="ARBA00023136"/>
    </source>
</evidence>
<dbReference type="PROSITE" id="PS51257">
    <property type="entry name" value="PROKAR_LIPOPROTEIN"/>
    <property type="match status" value="1"/>
</dbReference>
<proteinExistence type="predicted"/>
<sequence>MKRKKVLASLLACSMLIATAGCGSSAGNNGSGATSDEGLKSYADIVLGEDFTDLEATITMFNHRTDMDSDDYGGVNWKQYLAEFNKVYPNITVQITTDTNYADDALTHLQSGDYETIMGIPALDASDLSTYFISYGDIDTMSKEVNYADTWMYQKQVYGVASTATTQGIVYNKKVFADAGITDLPQTPDDFIAALQQIKDNTDAIPLYTNYAAGWTMGAWDAYSGINATGDNTYANQKMLHTKDPFKDYGDGTHPYAVYKVLYDAVANGLTEEDYTTTDWEGCKGMMNSGKIGCMVLGSWAVPQMKAAGENADDIGYMAFPITVNGTQYAWAGADYSYGINVNATTEEKQAALVFVKWLTEESGFSYNEDGLPVDASSTETKLSFDGVEFLSNEPSLEGEEDLLNELNAESELNINNGGDRKIQEIIEHASNGDMSFDEIMASWNEAWSDAQDSCGAEIQY</sequence>
<accession>A0A2G3DWY4</accession>
<comment type="caution">
    <text evidence="7">The sequence shown here is derived from an EMBL/GenBank/DDBJ whole genome shotgun (WGS) entry which is preliminary data.</text>
</comment>
<evidence type="ECO:0000256" key="1">
    <source>
        <dbReference type="ARBA" id="ARBA00022475"/>
    </source>
</evidence>
<keyword evidence="4" id="KW-0564">Palmitate</keyword>
<keyword evidence="2 6" id="KW-0732">Signal</keyword>
<feature type="chain" id="PRO_5038411664" evidence="6">
    <location>
        <begin position="21"/>
        <end position="461"/>
    </location>
</feature>
<evidence type="ECO:0000256" key="4">
    <source>
        <dbReference type="ARBA" id="ARBA00023139"/>
    </source>
</evidence>
<protein>
    <submittedName>
        <fullName evidence="7">Sugar ABC transporter substrate-binding protein</fullName>
    </submittedName>
</protein>
<dbReference type="InterPro" id="IPR006059">
    <property type="entry name" value="SBP"/>
</dbReference>
<dbReference type="EMBL" id="PDYF01000008">
    <property type="protein sequence ID" value="PHU35529.1"/>
    <property type="molecule type" value="Genomic_DNA"/>
</dbReference>